<evidence type="ECO:0000313" key="2">
    <source>
        <dbReference type="Proteomes" id="UP000675781"/>
    </source>
</evidence>
<keyword evidence="2" id="KW-1185">Reference proteome</keyword>
<evidence type="ECO:0000313" key="1">
    <source>
        <dbReference type="EMBL" id="MBR7832120.1"/>
    </source>
</evidence>
<dbReference type="RefSeq" id="WP_212526654.1">
    <property type="nucleotide sequence ID" value="NZ_JAGSOG010000006.1"/>
</dbReference>
<gene>
    <name evidence="1" type="primary">cutA</name>
    <name evidence="1" type="ORF">KDL01_02550</name>
</gene>
<accession>A0A941EJU5</accession>
<dbReference type="AlphaFoldDB" id="A0A941EJU5"/>
<dbReference type="Gene3D" id="3.30.70.120">
    <property type="match status" value="1"/>
</dbReference>
<proteinExistence type="predicted"/>
<dbReference type="SUPFAM" id="SSF54913">
    <property type="entry name" value="GlnB-like"/>
    <property type="match status" value="1"/>
</dbReference>
<dbReference type="InterPro" id="IPR011322">
    <property type="entry name" value="N-reg_PII-like_a/b"/>
</dbReference>
<reference evidence="1" key="1">
    <citation type="submission" date="2021-04" db="EMBL/GenBank/DDBJ databases">
        <title>Genome based classification of Actinospica acidithermotolerans sp. nov., an actinobacterium isolated from an Indonesian hot spring.</title>
        <authorList>
            <person name="Kusuma A.B."/>
            <person name="Putra K.E."/>
            <person name="Nafisah S."/>
            <person name="Loh J."/>
            <person name="Nouioui I."/>
            <person name="Goodfellow M."/>
        </authorList>
    </citation>
    <scope>NUCLEOTIDE SEQUENCE</scope>
    <source>
        <strain evidence="1">CSCA 57</strain>
    </source>
</reference>
<dbReference type="Proteomes" id="UP000675781">
    <property type="component" value="Unassembled WGS sequence"/>
</dbReference>
<sequence>MDDCVMIIAGFPSEDDAHSAVHAAVADEAAARARLLGKRLTTWRGPDGRTTEEFEWTAAFETVILKRADVAGLIRRFHGNADTAACASVRNGESDYQTWVHSATGT</sequence>
<organism evidence="1 2">
    <name type="scientific">Actinospica durhamensis</name>
    <dbReference type="NCBI Taxonomy" id="1508375"/>
    <lineage>
        <taxon>Bacteria</taxon>
        <taxon>Bacillati</taxon>
        <taxon>Actinomycetota</taxon>
        <taxon>Actinomycetes</taxon>
        <taxon>Catenulisporales</taxon>
        <taxon>Actinospicaceae</taxon>
        <taxon>Actinospica</taxon>
    </lineage>
</organism>
<name>A0A941EJU5_9ACTN</name>
<dbReference type="EMBL" id="JAGSOG010000006">
    <property type="protein sequence ID" value="MBR7832120.1"/>
    <property type="molecule type" value="Genomic_DNA"/>
</dbReference>
<dbReference type="InterPro" id="IPR015867">
    <property type="entry name" value="N-reg_PII/ATP_PRibTrfase_C"/>
</dbReference>
<comment type="caution">
    <text evidence="1">The sequence shown here is derived from an EMBL/GenBank/DDBJ whole genome shotgun (WGS) entry which is preliminary data.</text>
</comment>
<protein>
    <submittedName>
        <fullName evidence="1">Divalent cation tolerance protein CutA</fullName>
    </submittedName>
</protein>